<dbReference type="CDD" id="cd16936">
    <property type="entry name" value="HATPase_RsbW-like"/>
    <property type="match status" value="1"/>
</dbReference>
<accession>A0ABT0UT69</accession>
<dbReference type="RefSeq" id="WP_250921131.1">
    <property type="nucleotide sequence ID" value="NZ_JAMQAW010000026.1"/>
</dbReference>
<protein>
    <submittedName>
        <fullName evidence="1">ATP-binding protein</fullName>
    </submittedName>
</protein>
<keyword evidence="2" id="KW-1185">Reference proteome</keyword>
<keyword evidence="1" id="KW-0547">Nucleotide-binding</keyword>
<evidence type="ECO:0000313" key="1">
    <source>
        <dbReference type="EMBL" id="MCM2390790.1"/>
    </source>
</evidence>
<organism evidence="1 2">
    <name type="scientific">Streptomyces albipurpureus</name>
    <dbReference type="NCBI Taxonomy" id="2897419"/>
    <lineage>
        <taxon>Bacteria</taxon>
        <taxon>Bacillati</taxon>
        <taxon>Actinomycetota</taxon>
        <taxon>Actinomycetes</taxon>
        <taxon>Kitasatosporales</taxon>
        <taxon>Streptomycetaceae</taxon>
        <taxon>Streptomyces</taxon>
    </lineage>
</organism>
<proteinExistence type="predicted"/>
<dbReference type="EMBL" id="JAMQAW010000026">
    <property type="protein sequence ID" value="MCM2390790.1"/>
    <property type="molecule type" value="Genomic_DNA"/>
</dbReference>
<dbReference type="Proteomes" id="UP001431429">
    <property type="component" value="Unassembled WGS sequence"/>
</dbReference>
<dbReference type="InterPro" id="IPR036890">
    <property type="entry name" value="HATPase_C_sf"/>
</dbReference>
<reference evidence="1" key="1">
    <citation type="submission" date="2022-06" db="EMBL/GenBank/DDBJ databases">
        <title>Genome public.</title>
        <authorList>
            <person name="Sun Q."/>
        </authorList>
    </citation>
    <scope>NUCLEOTIDE SEQUENCE</scope>
    <source>
        <strain evidence="1">CWNU-1</strain>
    </source>
</reference>
<keyword evidence="1" id="KW-0067">ATP-binding</keyword>
<dbReference type="Gene3D" id="3.30.565.10">
    <property type="entry name" value="Histidine kinase-like ATPase, C-terminal domain"/>
    <property type="match status" value="1"/>
</dbReference>
<dbReference type="GO" id="GO:0005524">
    <property type="term" value="F:ATP binding"/>
    <property type="evidence" value="ECO:0007669"/>
    <property type="project" value="UniProtKB-KW"/>
</dbReference>
<comment type="caution">
    <text evidence="1">The sequence shown here is derived from an EMBL/GenBank/DDBJ whole genome shotgun (WGS) entry which is preliminary data.</text>
</comment>
<evidence type="ECO:0000313" key="2">
    <source>
        <dbReference type="Proteomes" id="UP001431429"/>
    </source>
</evidence>
<name>A0ABT0UT69_9ACTN</name>
<sequence>MSPALARVRIEVHDASDVRPRLTVPTADADGGRGLPLVAALCDAWGVSSRNGPGKGRLG</sequence>
<gene>
    <name evidence="1" type="ORF">NBG84_21220</name>
</gene>